<keyword evidence="3 6" id="KW-0249">Electron transport</keyword>
<comment type="function">
    <text evidence="6">Ferredoxins are iron-sulfur proteins that transfer electrons in a wide variety of metabolic reactions.</text>
</comment>
<protein>
    <recommendedName>
        <fullName evidence="6">Ferredoxin</fullName>
    </recommendedName>
</protein>
<dbReference type="GO" id="GO:0005506">
    <property type="term" value="F:iron ion binding"/>
    <property type="evidence" value="ECO:0007669"/>
    <property type="project" value="UniProtKB-UniRule"/>
</dbReference>
<dbReference type="PANTHER" id="PTHR36923:SF3">
    <property type="entry name" value="FERREDOXIN"/>
    <property type="match status" value="1"/>
</dbReference>
<dbReference type="SUPFAM" id="SSF54862">
    <property type="entry name" value="4Fe-4S ferredoxins"/>
    <property type="match status" value="1"/>
</dbReference>
<evidence type="ECO:0000256" key="3">
    <source>
        <dbReference type="ARBA" id="ARBA00022982"/>
    </source>
</evidence>
<evidence type="ECO:0000313" key="9">
    <source>
        <dbReference type="EMBL" id="OGZ36791.1"/>
    </source>
</evidence>
<evidence type="ECO:0000256" key="1">
    <source>
        <dbReference type="ARBA" id="ARBA00022448"/>
    </source>
</evidence>
<name>A0A1G2FGY3_9BACT</name>
<feature type="domain" description="4Fe-4S ferredoxin-type" evidence="8">
    <location>
        <begin position="1"/>
        <end position="29"/>
    </location>
</feature>
<evidence type="ECO:0000256" key="5">
    <source>
        <dbReference type="ARBA" id="ARBA00023014"/>
    </source>
</evidence>
<keyword evidence="5 6" id="KW-0411">Iron-sulfur</keyword>
<evidence type="ECO:0000256" key="7">
    <source>
        <dbReference type="SAM" id="Coils"/>
    </source>
</evidence>
<dbReference type="PANTHER" id="PTHR36923">
    <property type="entry name" value="FERREDOXIN"/>
    <property type="match status" value="1"/>
</dbReference>
<feature type="coiled-coil region" evidence="7">
    <location>
        <begin position="32"/>
        <end position="59"/>
    </location>
</feature>
<organism evidence="9 10">
    <name type="scientific">Candidatus Portnoybacteria bacterium RIFCSPHIGHO2_12_FULL_38_9</name>
    <dbReference type="NCBI Taxonomy" id="1801997"/>
    <lineage>
        <taxon>Bacteria</taxon>
        <taxon>Candidatus Portnoyibacteriota</taxon>
    </lineage>
</organism>
<sequence>MKIIHSVEKCIGCGLCASICPDFWEMEDNDNKAHLKGQKSETEEEKEIIEESCAKEAAESCPVQAIEIL</sequence>
<evidence type="ECO:0000256" key="4">
    <source>
        <dbReference type="ARBA" id="ARBA00023004"/>
    </source>
</evidence>
<keyword evidence="7" id="KW-0175">Coiled coil</keyword>
<accession>A0A1G2FGY3</accession>
<dbReference type="PROSITE" id="PS51379">
    <property type="entry name" value="4FE4S_FER_2"/>
    <property type="match status" value="1"/>
</dbReference>
<dbReference type="InterPro" id="IPR001080">
    <property type="entry name" value="3Fe4S_ferredoxin"/>
</dbReference>
<dbReference type="InterPro" id="IPR017896">
    <property type="entry name" value="4Fe4S_Fe-S-bd"/>
</dbReference>
<dbReference type="PRINTS" id="PR00352">
    <property type="entry name" value="3FE4SFRDOXIN"/>
</dbReference>
<keyword evidence="2 6" id="KW-0479">Metal-binding</keyword>
<dbReference type="PROSITE" id="PS00198">
    <property type="entry name" value="4FE4S_FER_1"/>
    <property type="match status" value="1"/>
</dbReference>
<reference evidence="9 10" key="1">
    <citation type="journal article" date="2016" name="Nat. Commun.">
        <title>Thousands of microbial genomes shed light on interconnected biogeochemical processes in an aquifer system.</title>
        <authorList>
            <person name="Anantharaman K."/>
            <person name="Brown C.T."/>
            <person name="Hug L.A."/>
            <person name="Sharon I."/>
            <person name="Castelle C.J."/>
            <person name="Probst A.J."/>
            <person name="Thomas B.C."/>
            <person name="Singh A."/>
            <person name="Wilkins M.J."/>
            <person name="Karaoz U."/>
            <person name="Brodie E.L."/>
            <person name="Williams K.H."/>
            <person name="Hubbard S.S."/>
            <person name="Banfield J.F."/>
        </authorList>
    </citation>
    <scope>NUCLEOTIDE SEQUENCE [LARGE SCALE GENOMIC DNA]</scope>
</reference>
<dbReference type="STRING" id="1801997.A3J64_02490"/>
<proteinExistence type="predicted"/>
<dbReference type="InterPro" id="IPR017900">
    <property type="entry name" value="4Fe4S_Fe_S_CS"/>
</dbReference>
<dbReference type="InterPro" id="IPR051269">
    <property type="entry name" value="Fe-S_cluster_ET"/>
</dbReference>
<dbReference type="Proteomes" id="UP000177061">
    <property type="component" value="Unassembled WGS sequence"/>
</dbReference>
<evidence type="ECO:0000259" key="8">
    <source>
        <dbReference type="PROSITE" id="PS51379"/>
    </source>
</evidence>
<dbReference type="EMBL" id="MHNB01000021">
    <property type="protein sequence ID" value="OGZ36791.1"/>
    <property type="molecule type" value="Genomic_DNA"/>
</dbReference>
<dbReference type="GO" id="GO:0009055">
    <property type="term" value="F:electron transfer activity"/>
    <property type="evidence" value="ECO:0007669"/>
    <property type="project" value="UniProtKB-UniRule"/>
</dbReference>
<comment type="caution">
    <text evidence="9">The sequence shown here is derived from an EMBL/GenBank/DDBJ whole genome shotgun (WGS) entry which is preliminary data.</text>
</comment>
<evidence type="ECO:0000313" key="10">
    <source>
        <dbReference type="Proteomes" id="UP000177061"/>
    </source>
</evidence>
<dbReference type="Gene3D" id="3.30.70.20">
    <property type="match status" value="1"/>
</dbReference>
<dbReference type="Pfam" id="PF13370">
    <property type="entry name" value="Fer4_13"/>
    <property type="match status" value="1"/>
</dbReference>
<evidence type="ECO:0000256" key="2">
    <source>
        <dbReference type="ARBA" id="ARBA00022723"/>
    </source>
</evidence>
<keyword evidence="4 6" id="KW-0408">Iron</keyword>
<dbReference type="AlphaFoldDB" id="A0A1G2FGY3"/>
<dbReference type="GO" id="GO:0051536">
    <property type="term" value="F:iron-sulfur cluster binding"/>
    <property type="evidence" value="ECO:0007669"/>
    <property type="project" value="UniProtKB-KW"/>
</dbReference>
<keyword evidence="1 6" id="KW-0813">Transport</keyword>
<evidence type="ECO:0000256" key="6">
    <source>
        <dbReference type="RuleBase" id="RU368020"/>
    </source>
</evidence>
<gene>
    <name evidence="9" type="ORF">A3J64_02490</name>
</gene>